<dbReference type="STRING" id="226506.SAMN04488519_102205"/>
<keyword evidence="1" id="KW-0472">Membrane</keyword>
<feature type="transmembrane region" description="Helical" evidence="1">
    <location>
        <begin position="59"/>
        <end position="81"/>
    </location>
</feature>
<keyword evidence="1" id="KW-0812">Transmembrane</keyword>
<evidence type="ECO:0008006" key="4">
    <source>
        <dbReference type="Google" id="ProtNLM"/>
    </source>
</evidence>
<dbReference type="EMBL" id="FOVW01000002">
    <property type="protein sequence ID" value="SFN83763.1"/>
    <property type="molecule type" value="Genomic_DNA"/>
</dbReference>
<gene>
    <name evidence="2" type="ORF">SAMN04488519_102205</name>
</gene>
<name>A0A1I5C9S8_9BACT</name>
<evidence type="ECO:0000313" key="2">
    <source>
        <dbReference type="EMBL" id="SFN83763.1"/>
    </source>
</evidence>
<dbReference type="AlphaFoldDB" id="A0A1I5C9S8"/>
<keyword evidence="1" id="KW-1133">Transmembrane helix</keyword>
<keyword evidence="3" id="KW-1185">Reference proteome</keyword>
<organism evidence="2 3">
    <name type="scientific">Algoriphagus ornithinivorans</name>
    <dbReference type="NCBI Taxonomy" id="226506"/>
    <lineage>
        <taxon>Bacteria</taxon>
        <taxon>Pseudomonadati</taxon>
        <taxon>Bacteroidota</taxon>
        <taxon>Cytophagia</taxon>
        <taxon>Cytophagales</taxon>
        <taxon>Cyclobacteriaceae</taxon>
        <taxon>Algoriphagus</taxon>
    </lineage>
</organism>
<feature type="transmembrane region" description="Helical" evidence="1">
    <location>
        <begin position="12"/>
        <end position="31"/>
    </location>
</feature>
<evidence type="ECO:0000313" key="3">
    <source>
        <dbReference type="Proteomes" id="UP000199564"/>
    </source>
</evidence>
<protein>
    <recommendedName>
        <fullName evidence="4">RND transporter</fullName>
    </recommendedName>
</protein>
<sequence>MASKEKQKSLNPLNSWATIILLCLVLGLAPFTPEPHVWGKIKWVLGGADGMKLMDWGDLVLHGFPWLLLGRLFILKVGTFIRGL</sequence>
<proteinExistence type="predicted"/>
<accession>A0A1I5C9S8</accession>
<reference evidence="3" key="1">
    <citation type="submission" date="2016-10" db="EMBL/GenBank/DDBJ databases">
        <authorList>
            <person name="Varghese N."/>
            <person name="Submissions S."/>
        </authorList>
    </citation>
    <scope>NUCLEOTIDE SEQUENCE [LARGE SCALE GENOMIC DNA]</scope>
    <source>
        <strain evidence="3">DSM 15282</strain>
    </source>
</reference>
<dbReference type="RefSeq" id="WP_091650238.1">
    <property type="nucleotide sequence ID" value="NZ_FOVW01000002.1"/>
</dbReference>
<dbReference type="Proteomes" id="UP000199564">
    <property type="component" value="Unassembled WGS sequence"/>
</dbReference>
<evidence type="ECO:0000256" key="1">
    <source>
        <dbReference type="SAM" id="Phobius"/>
    </source>
</evidence>